<keyword evidence="2" id="KW-1185">Reference proteome</keyword>
<reference evidence="1" key="1">
    <citation type="submission" date="2020-05" db="EMBL/GenBank/DDBJ databases">
        <title>Large-scale comparative analyses of tick genomes elucidate their genetic diversity and vector capacities.</title>
        <authorList>
            <person name="Jia N."/>
            <person name="Wang J."/>
            <person name="Shi W."/>
            <person name="Du L."/>
            <person name="Sun Y."/>
            <person name="Zhan W."/>
            <person name="Jiang J."/>
            <person name="Wang Q."/>
            <person name="Zhang B."/>
            <person name="Ji P."/>
            <person name="Sakyi L.B."/>
            <person name="Cui X."/>
            <person name="Yuan T."/>
            <person name="Jiang B."/>
            <person name="Yang W."/>
            <person name="Lam T.T.-Y."/>
            <person name="Chang Q."/>
            <person name="Ding S."/>
            <person name="Wang X."/>
            <person name="Zhu J."/>
            <person name="Ruan X."/>
            <person name="Zhao L."/>
            <person name="Wei J."/>
            <person name="Que T."/>
            <person name="Du C."/>
            <person name="Cheng J."/>
            <person name="Dai P."/>
            <person name="Han X."/>
            <person name="Huang E."/>
            <person name="Gao Y."/>
            <person name="Liu J."/>
            <person name="Shao H."/>
            <person name="Ye R."/>
            <person name="Li L."/>
            <person name="Wei W."/>
            <person name="Wang X."/>
            <person name="Wang C."/>
            <person name="Yang T."/>
            <person name="Huo Q."/>
            <person name="Li W."/>
            <person name="Guo W."/>
            <person name="Chen H."/>
            <person name="Zhou L."/>
            <person name="Ni X."/>
            <person name="Tian J."/>
            <person name="Zhou Y."/>
            <person name="Sheng Y."/>
            <person name="Liu T."/>
            <person name="Pan Y."/>
            <person name="Xia L."/>
            <person name="Li J."/>
            <person name="Zhao F."/>
            <person name="Cao W."/>
        </authorList>
    </citation>
    <scope>NUCLEOTIDE SEQUENCE</scope>
    <source>
        <strain evidence="1">Dsil-2018</strain>
    </source>
</reference>
<proteinExistence type="predicted"/>
<evidence type="ECO:0000313" key="2">
    <source>
        <dbReference type="Proteomes" id="UP000821865"/>
    </source>
</evidence>
<name>A0ACB8C7Z7_DERSI</name>
<protein>
    <submittedName>
        <fullName evidence="1">Uncharacterized protein</fullName>
    </submittedName>
</protein>
<sequence length="158" mass="16917">MTPKVARLRGGNAPMMLPSTAHCASSLASAFSTAKEISAGAGASVSTIKRRLAQKNLKSHVPAKKPRLSDTNKTVRCVSTSRLNTPPGPRTIVKLYFFPTSLPLQHAGTKSNVCGALSTPDTTPFTCRKSHRAAALLSMFRVLCPEMYLAFSTAVKDR</sequence>
<accession>A0ACB8C7Z7</accession>
<organism evidence="1 2">
    <name type="scientific">Dermacentor silvarum</name>
    <name type="common">Tick</name>
    <dbReference type="NCBI Taxonomy" id="543639"/>
    <lineage>
        <taxon>Eukaryota</taxon>
        <taxon>Metazoa</taxon>
        <taxon>Ecdysozoa</taxon>
        <taxon>Arthropoda</taxon>
        <taxon>Chelicerata</taxon>
        <taxon>Arachnida</taxon>
        <taxon>Acari</taxon>
        <taxon>Parasitiformes</taxon>
        <taxon>Ixodida</taxon>
        <taxon>Ixodoidea</taxon>
        <taxon>Ixodidae</taxon>
        <taxon>Rhipicephalinae</taxon>
        <taxon>Dermacentor</taxon>
    </lineage>
</organism>
<gene>
    <name evidence="1" type="ORF">HPB49_007074</name>
</gene>
<evidence type="ECO:0000313" key="1">
    <source>
        <dbReference type="EMBL" id="KAH7936999.1"/>
    </source>
</evidence>
<dbReference type="EMBL" id="CM023477">
    <property type="protein sequence ID" value="KAH7936999.1"/>
    <property type="molecule type" value="Genomic_DNA"/>
</dbReference>
<comment type="caution">
    <text evidence="1">The sequence shown here is derived from an EMBL/GenBank/DDBJ whole genome shotgun (WGS) entry which is preliminary data.</text>
</comment>
<dbReference type="Proteomes" id="UP000821865">
    <property type="component" value="Chromosome 8"/>
</dbReference>